<proteinExistence type="predicted"/>
<evidence type="ECO:0000313" key="3">
    <source>
        <dbReference type="Proteomes" id="UP000499080"/>
    </source>
</evidence>
<protein>
    <submittedName>
        <fullName evidence="2">Uncharacterized protein</fullName>
    </submittedName>
</protein>
<dbReference type="AlphaFoldDB" id="A0A4Y2BX53"/>
<dbReference type="Proteomes" id="UP000499080">
    <property type="component" value="Unassembled WGS sequence"/>
</dbReference>
<feature type="chain" id="PRO_5021346650" evidence="1">
    <location>
        <begin position="21"/>
        <end position="135"/>
    </location>
</feature>
<name>A0A4Y2BX53_ARAVE</name>
<evidence type="ECO:0000256" key="1">
    <source>
        <dbReference type="SAM" id="SignalP"/>
    </source>
</evidence>
<comment type="caution">
    <text evidence="2">The sequence shown here is derived from an EMBL/GenBank/DDBJ whole genome shotgun (WGS) entry which is preliminary data.</text>
</comment>
<accession>A0A4Y2BX53</accession>
<keyword evidence="1" id="KW-0732">Signal</keyword>
<sequence length="135" mass="14913">MKRCIHSPSLKASLVARVLARWQACSSTVRDGGNAGEEVLRAGICEVFFGCERSACIPTQIRKSCTWSFVVYTRNLLSAEESGIVTRHPAHYQTYDIDGFTMHQTHLHSGSVIVPMPRLDHQATTTPGSKSCSYI</sequence>
<organism evidence="2 3">
    <name type="scientific">Araneus ventricosus</name>
    <name type="common">Orbweaver spider</name>
    <name type="synonym">Epeira ventricosa</name>
    <dbReference type="NCBI Taxonomy" id="182803"/>
    <lineage>
        <taxon>Eukaryota</taxon>
        <taxon>Metazoa</taxon>
        <taxon>Ecdysozoa</taxon>
        <taxon>Arthropoda</taxon>
        <taxon>Chelicerata</taxon>
        <taxon>Arachnida</taxon>
        <taxon>Araneae</taxon>
        <taxon>Araneomorphae</taxon>
        <taxon>Entelegynae</taxon>
        <taxon>Araneoidea</taxon>
        <taxon>Araneidae</taxon>
        <taxon>Araneus</taxon>
    </lineage>
</organism>
<evidence type="ECO:0000313" key="2">
    <source>
        <dbReference type="EMBL" id="GBL95886.1"/>
    </source>
</evidence>
<feature type="signal peptide" evidence="1">
    <location>
        <begin position="1"/>
        <end position="20"/>
    </location>
</feature>
<dbReference type="EMBL" id="BGPR01000115">
    <property type="protein sequence ID" value="GBL95886.1"/>
    <property type="molecule type" value="Genomic_DNA"/>
</dbReference>
<keyword evidence="3" id="KW-1185">Reference proteome</keyword>
<gene>
    <name evidence="2" type="ORF">AVEN_227127_1</name>
</gene>
<reference evidence="2 3" key="1">
    <citation type="journal article" date="2019" name="Sci. Rep.">
        <title>Orb-weaving spider Araneus ventricosus genome elucidates the spidroin gene catalogue.</title>
        <authorList>
            <person name="Kono N."/>
            <person name="Nakamura H."/>
            <person name="Ohtoshi R."/>
            <person name="Moran D.A.P."/>
            <person name="Shinohara A."/>
            <person name="Yoshida Y."/>
            <person name="Fujiwara M."/>
            <person name="Mori M."/>
            <person name="Tomita M."/>
            <person name="Arakawa K."/>
        </authorList>
    </citation>
    <scope>NUCLEOTIDE SEQUENCE [LARGE SCALE GENOMIC DNA]</scope>
</reference>